<keyword evidence="22" id="KW-1185">Reference proteome</keyword>
<dbReference type="SUPFAM" id="SSF81660">
    <property type="entry name" value="Metal cation-transporting ATPase, ATP-binding domain N"/>
    <property type="match status" value="1"/>
</dbReference>
<dbReference type="OrthoDB" id="9814270at2"/>
<feature type="transmembrane region" description="Helical" evidence="19">
    <location>
        <begin position="69"/>
        <end position="102"/>
    </location>
</feature>
<evidence type="ECO:0000256" key="12">
    <source>
        <dbReference type="ARBA" id="ARBA00022842"/>
    </source>
</evidence>
<evidence type="ECO:0000256" key="4">
    <source>
        <dbReference type="ARBA" id="ARBA00012786"/>
    </source>
</evidence>
<dbReference type="InterPro" id="IPR044492">
    <property type="entry name" value="P_typ_ATPase_HD_dom"/>
</dbReference>
<accession>A0A1H8U1W2</accession>
<name>A0A1H8U1W2_9ACTN</name>
<dbReference type="RefSeq" id="WP_079176303.1">
    <property type="nucleotide sequence ID" value="NZ_FODD01000062.1"/>
</dbReference>
<keyword evidence="10" id="KW-0547">Nucleotide-binding</keyword>
<dbReference type="SUPFAM" id="SSF81653">
    <property type="entry name" value="Calcium ATPase, transduction domain A"/>
    <property type="match status" value="1"/>
</dbReference>
<dbReference type="InterPro" id="IPR006415">
    <property type="entry name" value="P-type_ATPase_IIIB"/>
</dbReference>
<comment type="catalytic activity">
    <reaction evidence="17">
        <text>Mg(2+)(out) + ATP + H2O = Mg(2+)(in) + ADP + phosphate + H(+)</text>
        <dbReference type="Rhea" id="RHEA:10260"/>
        <dbReference type="ChEBI" id="CHEBI:15377"/>
        <dbReference type="ChEBI" id="CHEBI:15378"/>
        <dbReference type="ChEBI" id="CHEBI:18420"/>
        <dbReference type="ChEBI" id="CHEBI:30616"/>
        <dbReference type="ChEBI" id="CHEBI:43474"/>
        <dbReference type="ChEBI" id="CHEBI:456216"/>
        <dbReference type="EC" id="7.2.2.14"/>
    </reaction>
</comment>
<dbReference type="InterPro" id="IPR023299">
    <property type="entry name" value="ATPase_P-typ_cyto_dom_N"/>
</dbReference>
<comment type="function">
    <text evidence="1">Mediates magnesium influx to the cytosol.</text>
</comment>
<dbReference type="GO" id="GO:0005524">
    <property type="term" value="F:ATP binding"/>
    <property type="evidence" value="ECO:0007669"/>
    <property type="project" value="UniProtKB-KW"/>
</dbReference>
<evidence type="ECO:0000259" key="20">
    <source>
        <dbReference type="SMART" id="SM00831"/>
    </source>
</evidence>
<dbReference type="STRING" id="310780.SAMN05216267_106230"/>
<dbReference type="SMART" id="SM00831">
    <property type="entry name" value="Cation_ATPase_N"/>
    <property type="match status" value="1"/>
</dbReference>
<dbReference type="Proteomes" id="UP000181951">
    <property type="component" value="Unassembled WGS sequence"/>
</dbReference>
<feature type="transmembrane region" description="Helical" evidence="19">
    <location>
        <begin position="855"/>
        <end position="872"/>
    </location>
</feature>
<dbReference type="NCBIfam" id="TIGR01524">
    <property type="entry name" value="ATPase-IIIB_Mg"/>
    <property type="match status" value="1"/>
</dbReference>
<comment type="catalytic activity">
    <reaction evidence="18">
        <text>ATP + H2O = ADP + phosphate + H(+)</text>
        <dbReference type="Rhea" id="RHEA:13065"/>
        <dbReference type="ChEBI" id="CHEBI:15377"/>
        <dbReference type="ChEBI" id="CHEBI:15378"/>
        <dbReference type="ChEBI" id="CHEBI:30616"/>
        <dbReference type="ChEBI" id="CHEBI:43474"/>
        <dbReference type="ChEBI" id="CHEBI:456216"/>
    </reaction>
</comment>
<evidence type="ECO:0000256" key="15">
    <source>
        <dbReference type="ARBA" id="ARBA00023136"/>
    </source>
</evidence>
<evidence type="ECO:0000256" key="3">
    <source>
        <dbReference type="ARBA" id="ARBA00008746"/>
    </source>
</evidence>
<evidence type="ECO:0000313" key="21">
    <source>
        <dbReference type="EMBL" id="SEO97046.1"/>
    </source>
</evidence>
<dbReference type="InterPro" id="IPR023298">
    <property type="entry name" value="ATPase_P-typ_TM_dom_sf"/>
</dbReference>
<dbReference type="SUPFAM" id="SSF81665">
    <property type="entry name" value="Calcium ATPase, transmembrane domain M"/>
    <property type="match status" value="1"/>
</dbReference>
<evidence type="ECO:0000256" key="11">
    <source>
        <dbReference type="ARBA" id="ARBA00022840"/>
    </source>
</evidence>
<dbReference type="NCBIfam" id="TIGR01494">
    <property type="entry name" value="ATPase_P-type"/>
    <property type="match status" value="1"/>
</dbReference>
<dbReference type="InterPro" id="IPR004014">
    <property type="entry name" value="ATPase_P-typ_cation-transptr_N"/>
</dbReference>
<dbReference type="Gene3D" id="3.40.1110.10">
    <property type="entry name" value="Calcium-transporting ATPase, cytoplasmic domain N"/>
    <property type="match status" value="1"/>
</dbReference>
<dbReference type="InterPro" id="IPR023214">
    <property type="entry name" value="HAD_sf"/>
</dbReference>
<reference evidence="21 22" key="1">
    <citation type="submission" date="2016-10" db="EMBL/GenBank/DDBJ databases">
        <authorList>
            <person name="de Groot N.N."/>
        </authorList>
    </citation>
    <scope>NUCLEOTIDE SEQUENCE [LARGE SCALE GENOMIC DNA]</scope>
    <source>
        <strain evidence="21 22">CGMCC 4.2026</strain>
    </source>
</reference>
<dbReference type="InterPro" id="IPR008250">
    <property type="entry name" value="ATPase_P-typ_transduc_dom_A_sf"/>
</dbReference>
<feature type="transmembrane region" description="Helical" evidence="19">
    <location>
        <begin position="823"/>
        <end position="843"/>
    </location>
</feature>
<feature type="transmembrane region" description="Helical" evidence="19">
    <location>
        <begin position="754"/>
        <end position="778"/>
    </location>
</feature>
<feature type="transmembrane region" description="Helical" evidence="19">
    <location>
        <begin position="790"/>
        <end position="811"/>
    </location>
</feature>
<dbReference type="Gene3D" id="2.70.150.10">
    <property type="entry name" value="Calcium-transporting ATPase, cytoplasmic transduction domain A"/>
    <property type="match status" value="1"/>
</dbReference>
<gene>
    <name evidence="21" type="ORF">SAMN05216267_106230</name>
</gene>
<keyword evidence="7" id="KW-0997">Cell inner membrane</keyword>
<dbReference type="SFLD" id="SFLDF00027">
    <property type="entry name" value="p-type_atpase"/>
    <property type="match status" value="1"/>
</dbReference>
<keyword evidence="9 19" id="KW-0812">Transmembrane</keyword>
<organism evidence="21 22">
    <name type="scientific">Actinacidiphila rubida</name>
    <dbReference type="NCBI Taxonomy" id="310780"/>
    <lineage>
        <taxon>Bacteria</taxon>
        <taxon>Bacillati</taxon>
        <taxon>Actinomycetota</taxon>
        <taxon>Actinomycetes</taxon>
        <taxon>Kitasatosporales</taxon>
        <taxon>Streptomycetaceae</taxon>
        <taxon>Actinacidiphila</taxon>
    </lineage>
</organism>
<dbReference type="InterPro" id="IPR059000">
    <property type="entry name" value="ATPase_P-type_domA"/>
</dbReference>
<evidence type="ECO:0000256" key="7">
    <source>
        <dbReference type="ARBA" id="ARBA00022519"/>
    </source>
</evidence>
<dbReference type="InterPro" id="IPR018303">
    <property type="entry name" value="ATPase_P-typ_P_site"/>
</dbReference>
<evidence type="ECO:0000256" key="10">
    <source>
        <dbReference type="ARBA" id="ARBA00022741"/>
    </source>
</evidence>
<keyword evidence="14 19" id="KW-1133">Transmembrane helix</keyword>
<dbReference type="EMBL" id="FODD01000062">
    <property type="protein sequence ID" value="SEO97046.1"/>
    <property type="molecule type" value="Genomic_DNA"/>
</dbReference>
<dbReference type="EC" id="7.2.2.14" evidence="4"/>
<evidence type="ECO:0000256" key="14">
    <source>
        <dbReference type="ARBA" id="ARBA00022989"/>
    </source>
</evidence>
<comment type="subcellular location">
    <subcellularLocation>
        <location evidence="2">Cell inner membrane</location>
        <topology evidence="2">Multi-pass membrane protein</topology>
    </subcellularLocation>
</comment>
<keyword evidence="11" id="KW-0067">ATP-binding</keyword>
<comment type="similarity">
    <text evidence="3">Belongs to the cation transport ATPase (P-type) (TC 3.A.3) family. Type IIIB subfamily.</text>
</comment>
<evidence type="ECO:0000256" key="6">
    <source>
        <dbReference type="ARBA" id="ARBA00022475"/>
    </source>
</evidence>
<evidence type="ECO:0000256" key="13">
    <source>
        <dbReference type="ARBA" id="ARBA00022967"/>
    </source>
</evidence>
<evidence type="ECO:0000256" key="16">
    <source>
        <dbReference type="ARBA" id="ARBA00029806"/>
    </source>
</evidence>
<keyword evidence="13" id="KW-1278">Translocase</keyword>
<keyword evidence="6" id="KW-1003">Cell membrane</keyword>
<dbReference type="Pfam" id="PF13246">
    <property type="entry name" value="Cation_ATPase"/>
    <property type="match status" value="1"/>
</dbReference>
<sequence>MAPADTGAGPGELADATALEVLRRLDTGPRGLTEAEAEVRLARYGENAVPEQRPPSWPRRFAASVRDPFTAVLLCLGVVSALVSSWGTACVITVLVLVSCGLRSRAEHRADRSAAGLRQLVATTATVQRRAAPGATPRLREVPVALLVPGDVIRLGPGDVVPADVRLLRAHHLTVQQAALTGESAAAVKEPEPRPAVRPLTFGAGGDPERPHLCFQGSSVGSGSGTAVVTATGPRTLLARAHRGRGPAAGPRASAFDRAVHGISWMLVRFMLLTPPLVLLVNAAVRGRGLETLPFAVAVAVGLTPEMLPVVVATVLARRAAGLARDDRVIVRWLPALHDLGAMDVLCTDKTGTLTLDRPVVEAAWDPGGRPDPGVLGWAAVNSLWTLHLADLPAPDPLDEAVLDAAGATAGGRDAGRWEGVAALPFDPGRRLSTAVVHRSGQRARHTLVVKGAVEAVLERCTRVRAAGSGEPAAATRPLDEAERLRLSERAAARAAEGLRLLAVAVDERPARLGGYRAADEHGLVLVGFVALRDTLAPTAAAALAGLARRGIAVKVVTGDHPGTAARVCRDLGFAPGDVVDAGAVDALSDTELAELASRTAVFARCTPEHKARIVRALRGAGHVTGFLGDGVNDLPALRASDVGICPGDAVDVTRDAADVVLAAKELTAIDHAVTAGRRSTSALGTYLRVALSSNLGNVIAMLAAGPLLPFLPMLPAQVLVQNLCFDAAQLAFAADRPAPGVLRRPAALRPPDFLRFIAVFGVLNAAADLGIFAVLLATVPAVHHSTGQAAFHAGWFTENLITQALVMFLLRPGRGGWAGTPAAIRAASAALAVVGVLLPLSPLAPALGMAALPPTYYLLLTAVLTLYAAALRQRGAPGA</sequence>
<evidence type="ECO:0000256" key="1">
    <source>
        <dbReference type="ARBA" id="ARBA00003954"/>
    </source>
</evidence>
<feature type="transmembrane region" description="Helical" evidence="19">
    <location>
        <begin position="262"/>
        <end position="283"/>
    </location>
</feature>
<dbReference type="Pfam" id="PF00689">
    <property type="entry name" value="Cation_ATPase_C"/>
    <property type="match status" value="1"/>
</dbReference>
<evidence type="ECO:0000256" key="9">
    <source>
        <dbReference type="ARBA" id="ARBA00022692"/>
    </source>
</evidence>
<dbReference type="AlphaFoldDB" id="A0A1H8U1W2"/>
<dbReference type="Pfam" id="PF00690">
    <property type="entry name" value="Cation_ATPase_N"/>
    <property type="match status" value="1"/>
</dbReference>
<proteinExistence type="inferred from homology"/>
<feature type="transmembrane region" description="Helical" evidence="19">
    <location>
        <begin position="295"/>
        <end position="317"/>
    </location>
</feature>
<dbReference type="Pfam" id="PF00122">
    <property type="entry name" value="E1-E2_ATPase"/>
    <property type="match status" value="1"/>
</dbReference>
<dbReference type="GO" id="GO:0015444">
    <property type="term" value="F:P-type magnesium transporter activity"/>
    <property type="evidence" value="ECO:0007669"/>
    <property type="project" value="UniProtKB-EC"/>
</dbReference>
<protein>
    <recommendedName>
        <fullName evidence="5">Magnesium-transporting ATPase, P-type 1</fullName>
        <ecNumber evidence="4">7.2.2.14</ecNumber>
    </recommendedName>
    <alternativeName>
        <fullName evidence="16">Mg(2+) transport ATPase, P-type 1</fullName>
    </alternativeName>
</protein>
<dbReference type="GO" id="GO:0016887">
    <property type="term" value="F:ATP hydrolysis activity"/>
    <property type="evidence" value="ECO:0007669"/>
    <property type="project" value="InterPro"/>
</dbReference>
<dbReference type="InterPro" id="IPR001757">
    <property type="entry name" value="P_typ_ATPase"/>
</dbReference>
<dbReference type="PRINTS" id="PR01836">
    <property type="entry name" value="MGATPASE"/>
</dbReference>
<dbReference type="SFLD" id="SFLDG00002">
    <property type="entry name" value="C1.7:_P-type_atpase_like"/>
    <property type="match status" value="1"/>
</dbReference>
<keyword evidence="15 19" id="KW-0472">Membrane</keyword>
<evidence type="ECO:0000256" key="18">
    <source>
        <dbReference type="ARBA" id="ARBA00049360"/>
    </source>
</evidence>
<dbReference type="SFLD" id="SFLDS00003">
    <property type="entry name" value="Haloacid_Dehalogenase"/>
    <property type="match status" value="1"/>
</dbReference>
<evidence type="ECO:0000313" key="22">
    <source>
        <dbReference type="Proteomes" id="UP000181951"/>
    </source>
</evidence>
<dbReference type="PANTHER" id="PTHR42861">
    <property type="entry name" value="CALCIUM-TRANSPORTING ATPASE"/>
    <property type="match status" value="1"/>
</dbReference>
<feature type="domain" description="Cation-transporting P-type ATPase N-terminal" evidence="20">
    <location>
        <begin position="12"/>
        <end position="85"/>
    </location>
</feature>
<dbReference type="SUPFAM" id="SSF56784">
    <property type="entry name" value="HAD-like"/>
    <property type="match status" value="1"/>
</dbReference>
<dbReference type="InterPro" id="IPR006068">
    <property type="entry name" value="ATPase_P-typ_cation-transptr_C"/>
</dbReference>
<evidence type="ECO:0000256" key="8">
    <source>
        <dbReference type="ARBA" id="ARBA00022553"/>
    </source>
</evidence>
<evidence type="ECO:0000256" key="5">
    <source>
        <dbReference type="ARBA" id="ARBA00013555"/>
    </source>
</evidence>
<dbReference type="Gene3D" id="3.40.50.1000">
    <property type="entry name" value="HAD superfamily/HAD-like"/>
    <property type="match status" value="1"/>
</dbReference>
<dbReference type="PROSITE" id="PS00154">
    <property type="entry name" value="ATPASE_E1_E2"/>
    <property type="match status" value="1"/>
</dbReference>
<keyword evidence="8" id="KW-0597">Phosphoprotein</keyword>
<evidence type="ECO:0000256" key="19">
    <source>
        <dbReference type="SAM" id="Phobius"/>
    </source>
</evidence>
<dbReference type="InterPro" id="IPR036412">
    <property type="entry name" value="HAD-like_sf"/>
</dbReference>
<keyword evidence="12" id="KW-0460">Magnesium</keyword>
<evidence type="ECO:0000256" key="17">
    <source>
        <dbReference type="ARBA" id="ARBA00047295"/>
    </source>
</evidence>
<dbReference type="GO" id="GO:0005886">
    <property type="term" value="C:plasma membrane"/>
    <property type="evidence" value="ECO:0007669"/>
    <property type="project" value="UniProtKB-SubCell"/>
</dbReference>
<evidence type="ECO:0000256" key="2">
    <source>
        <dbReference type="ARBA" id="ARBA00004429"/>
    </source>
</evidence>
<dbReference type="Gene3D" id="1.20.1110.10">
    <property type="entry name" value="Calcium-transporting ATPase, transmembrane domain"/>
    <property type="match status" value="1"/>
</dbReference>